<dbReference type="PROSITE" id="PS51257">
    <property type="entry name" value="PROKAR_LIPOPROTEIN"/>
    <property type="match status" value="1"/>
</dbReference>
<protein>
    <recommendedName>
        <fullName evidence="3">Lipoprotein</fullName>
    </recommendedName>
</protein>
<reference evidence="2" key="1">
    <citation type="journal article" date="2021" name="Proc. Natl. Acad. Sci. U.S.A.">
        <title>A Catalog of Tens of Thousands of Viruses from Human Metagenomes Reveals Hidden Associations with Chronic Diseases.</title>
        <authorList>
            <person name="Tisza M.J."/>
            <person name="Buck C.B."/>
        </authorList>
    </citation>
    <scope>NUCLEOTIDE SEQUENCE</scope>
    <source>
        <strain evidence="2">CtjxN1</strain>
    </source>
</reference>
<dbReference type="EMBL" id="BK015431">
    <property type="protein sequence ID" value="DAE06219.1"/>
    <property type="molecule type" value="Genomic_DNA"/>
</dbReference>
<feature type="transmembrane region" description="Helical" evidence="1">
    <location>
        <begin position="141"/>
        <end position="161"/>
    </location>
</feature>
<evidence type="ECO:0008006" key="3">
    <source>
        <dbReference type="Google" id="ProtNLM"/>
    </source>
</evidence>
<evidence type="ECO:0000313" key="2">
    <source>
        <dbReference type="EMBL" id="DAE06219.1"/>
    </source>
</evidence>
<sequence>MKNFILSFLLVFLVLGCKSVKQTDKNYEKTQLISTDSVFVEHYYDFHDTIFVQVPSISTMNKECDSLCQKEVSRLLQIIKTHKVQGSQSQGIYYDNYKNSLVIYQNVSPLQNIYRNRKQDLSNVKEIERIKIVKETYIPKFVKFLSCIGAFSILLGIVLGIRKLKNKWL</sequence>
<accession>A0A8S5PIC2</accession>
<proteinExistence type="predicted"/>
<organism evidence="2">
    <name type="scientific">Siphoviridae sp. ctjxN1</name>
    <dbReference type="NCBI Taxonomy" id="2825638"/>
    <lineage>
        <taxon>Viruses</taxon>
        <taxon>Duplodnaviria</taxon>
        <taxon>Heunggongvirae</taxon>
        <taxon>Uroviricota</taxon>
        <taxon>Caudoviricetes</taxon>
    </lineage>
</organism>
<keyword evidence="1" id="KW-0812">Transmembrane</keyword>
<evidence type="ECO:0000256" key="1">
    <source>
        <dbReference type="SAM" id="Phobius"/>
    </source>
</evidence>
<keyword evidence="1" id="KW-0472">Membrane</keyword>
<keyword evidence="1" id="KW-1133">Transmembrane helix</keyword>
<name>A0A8S5PIC2_9CAUD</name>